<protein>
    <submittedName>
        <fullName evidence="2">Zf-HC2 domain-containing protein</fullName>
    </submittedName>
</protein>
<feature type="domain" description="Putative zinc-finger" evidence="1">
    <location>
        <begin position="24"/>
        <end position="57"/>
    </location>
</feature>
<accession>A0A932GPY9</accession>
<dbReference type="InterPro" id="IPR027383">
    <property type="entry name" value="Znf_put"/>
</dbReference>
<dbReference type="Proteomes" id="UP000741360">
    <property type="component" value="Unassembled WGS sequence"/>
</dbReference>
<dbReference type="Gene3D" id="1.10.10.1320">
    <property type="entry name" value="Anti-sigma factor, zinc-finger domain"/>
    <property type="match status" value="1"/>
</dbReference>
<gene>
    <name evidence="2" type="ORF">HYY65_07870</name>
</gene>
<dbReference type="InterPro" id="IPR041916">
    <property type="entry name" value="Anti_sigma_zinc_sf"/>
</dbReference>
<organism evidence="2 3">
    <name type="scientific">Tectimicrobiota bacterium</name>
    <dbReference type="NCBI Taxonomy" id="2528274"/>
    <lineage>
        <taxon>Bacteria</taxon>
        <taxon>Pseudomonadati</taxon>
        <taxon>Nitrospinota/Tectimicrobiota group</taxon>
        <taxon>Candidatus Tectimicrobiota</taxon>
    </lineage>
</organism>
<evidence type="ECO:0000313" key="3">
    <source>
        <dbReference type="Proteomes" id="UP000741360"/>
    </source>
</evidence>
<sequence>MFSLFRKLWSSLGWWFLAARGIRCEELTRLLIEYVDGTMPAGDRVRLDSHFTDCPNCFAMMRTYRQTIDLSRGISSDCMPSEVRLRLKRFLNEKMWERYPPL</sequence>
<dbReference type="Pfam" id="PF13490">
    <property type="entry name" value="zf-HC2"/>
    <property type="match status" value="1"/>
</dbReference>
<comment type="caution">
    <text evidence="2">The sequence shown here is derived from an EMBL/GenBank/DDBJ whole genome shotgun (WGS) entry which is preliminary data.</text>
</comment>
<name>A0A932GPY9_UNCTE</name>
<dbReference type="EMBL" id="JACPSX010000149">
    <property type="protein sequence ID" value="MBI3014958.1"/>
    <property type="molecule type" value="Genomic_DNA"/>
</dbReference>
<evidence type="ECO:0000259" key="1">
    <source>
        <dbReference type="Pfam" id="PF13490"/>
    </source>
</evidence>
<reference evidence="2" key="1">
    <citation type="submission" date="2020-07" db="EMBL/GenBank/DDBJ databases">
        <title>Huge and variable diversity of episymbiotic CPR bacteria and DPANN archaea in groundwater ecosystems.</title>
        <authorList>
            <person name="He C.Y."/>
            <person name="Keren R."/>
            <person name="Whittaker M."/>
            <person name="Farag I.F."/>
            <person name="Doudna J."/>
            <person name="Cate J.H.D."/>
            <person name="Banfield J.F."/>
        </authorList>
    </citation>
    <scope>NUCLEOTIDE SEQUENCE</scope>
    <source>
        <strain evidence="2">NC_groundwater_717_Ag_S-0.2um_59_8</strain>
    </source>
</reference>
<evidence type="ECO:0000313" key="2">
    <source>
        <dbReference type="EMBL" id="MBI3014958.1"/>
    </source>
</evidence>
<proteinExistence type="predicted"/>
<dbReference type="AlphaFoldDB" id="A0A932GPY9"/>